<dbReference type="CDD" id="cd02440">
    <property type="entry name" value="AdoMet_MTases"/>
    <property type="match status" value="1"/>
</dbReference>
<dbReference type="InterPro" id="IPR003682">
    <property type="entry name" value="rRNA_ssu_MeTfrase_G"/>
</dbReference>
<keyword evidence="1 6" id="KW-0963">Cytoplasm</keyword>
<comment type="caution">
    <text evidence="7">The sequence shown here is derived from an EMBL/GenBank/DDBJ whole genome shotgun (WGS) entry which is preliminary data.</text>
</comment>
<evidence type="ECO:0000256" key="1">
    <source>
        <dbReference type="ARBA" id="ARBA00022490"/>
    </source>
</evidence>
<proteinExistence type="inferred from homology"/>
<dbReference type="EC" id="2.1.1.-" evidence="6"/>
<keyword evidence="5 6" id="KW-0949">S-adenosyl-L-methionine</keyword>
<keyword evidence="4 6" id="KW-0808">Transferase</keyword>
<dbReference type="EMBL" id="JACRSU010000006">
    <property type="protein sequence ID" value="MBC8541803.1"/>
    <property type="molecule type" value="Genomic_DNA"/>
</dbReference>
<evidence type="ECO:0000256" key="3">
    <source>
        <dbReference type="ARBA" id="ARBA00022603"/>
    </source>
</evidence>
<reference evidence="7" key="1">
    <citation type="submission" date="2020-08" db="EMBL/GenBank/DDBJ databases">
        <title>Genome public.</title>
        <authorList>
            <person name="Liu C."/>
            <person name="Sun Q."/>
        </authorList>
    </citation>
    <scope>NUCLEOTIDE SEQUENCE</scope>
    <source>
        <strain evidence="7">H8</strain>
    </source>
</reference>
<dbReference type="NCBIfam" id="TIGR00138">
    <property type="entry name" value="rsmG_gidB"/>
    <property type="match status" value="1"/>
</dbReference>
<dbReference type="RefSeq" id="WP_249313794.1">
    <property type="nucleotide sequence ID" value="NZ_JACRSU010000006.1"/>
</dbReference>
<comment type="subcellular location">
    <subcellularLocation>
        <location evidence="6">Cytoplasm</location>
    </subcellularLocation>
</comment>
<name>A0A926HZU2_9FIRM</name>
<evidence type="ECO:0000313" key="8">
    <source>
        <dbReference type="Proteomes" id="UP000611762"/>
    </source>
</evidence>
<protein>
    <recommendedName>
        <fullName evidence="6">Ribosomal RNA small subunit methyltransferase G</fullName>
        <ecNumber evidence="6">2.1.1.-</ecNumber>
    </recommendedName>
    <alternativeName>
        <fullName evidence="6">16S rRNA 7-methylguanosine methyltransferase</fullName>
        <shortName evidence="6">16S rRNA m7G methyltransferase</shortName>
    </alternativeName>
</protein>
<accession>A0A926HZU2</accession>
<keyword evidence="8" id="KW-1185">Reference proteome</keyword>
<evidence type="ECO:0000256" key="5">
    <source>
        <dbReference type="ARBA" id="ARBA00022691"/>
    </source>
</evidence>
<comment type="function">
    <text evidence="6">Specifically methylates the N7 position of a guanine in 16S rRNA.</text>
</comment>
<dbReference type="PANTHER" id="PTHR31760">
    <property type="entry name" value="S-ADENOSYL-L-METHIONINE-DEPENDENT METHYLTRANSFERASES SUPERFAMILY PROTEIN"/>
    <property type="match status" value="1"/>
</dbReference>
<evidence type="ECO:0000256" key="4">
    <source>
        <dbReference type="ARBA" id="ARBA00022679"/>
    </source>
</evidence>
<dbReference type="GO" id="GO:0070043">
    <property type="term" value="F:rRNA (guanine-N7-)-methyltransferase activity"/>
    <property type="evidence" value="ECO:0007669"/>
    <property type="project" value="UniProtKB-UniRule"/>
</dbReference>
<keyword evidence="3 6" id="KW-0489">Methyltransferase</keyword>
<evidence type="ECO:0000256" key="6">
    <source>
        <dbReference type="HAMAP-Rule" id="MF_00074"/>
    </source>
</evidence>
<dbReference type="HAMAP" id="MF_00074">
    <property type="entry name" value="16SrRNA_methyltr_G"/>
    <property type="match status" value="1"/>
</dbReference>
<dbReference type="Proteomes" id="UP000611762">
    <property type="component" value="Unassembled WGS sequence"/>
</dbReference>
<organism evidence="7 8">
    <name type="scientific">Congzhengia minquanensis</name>
    <dbReference type="NCBI Taxonomy" id="2763657"/>
    <lineage>
        <taxon>Bacteria</taxon>
        <taxon>Bacillati</taxon>
        <taxon>Bacillota</taxon>
        <taxon>Clostridia</taxon>
        <taxon>Eubacteriales</taxon>
        <taxon>Oscillospiraceae</taxon>
        <taxon>Congzhengia</taxon>
    </lineage>
</organism>
<dbReference type="AlphaFoldDB" id="A0A926HZU2"/>
<dbReference type="GO" id="GO:0005829">
    <property type="term" value="C:cytosol"/>
    <property type="evidence" value="ECO:0007669"/>
    <property type="project" value="TreeGrafter"/>
</dbReference>
<gene>
    <name evidence="6 7" type="primary">rsmG</name>
    <name evidence="7" type="ORF">H8698_12515</name>
</gene>
<feature type="binding site" evidence="6">
    <location>
        <position position="146"/>
    </location>
    <ligand>
        <name>S-adenosyl-L-methionine</name>
        <dbReference type="ChEBI" id="CHEBI:59789"/>
    </ligand>
</feature>
<evidence type="ECO:0000256" key="2">
    <source>
        <dbReference type="ARBA" id="ARBA00022552"/>
    </source>
</evidence>
<evidence type="ECO:0000313" key="7">
    <source>
        <dbReference type="EMBL" id="MBC8541803.1"/>
    </source>
</evidence>
<dbReference type="PIRSF" id="PIRSF003078">
    <property type="entry name" value="GidB"/>
    <property type="match status" value="1"/>
</dbReference>
<feature type="binding site" evidence="6">
    <location>
        <begin position="126"/>
        <end position="127"/>
    </location>
    <ligand>
        <name>S-adenosyl-L-methionine</name>
        <dbReference type="ChEBI" id="CHEBI:59789"/>
    </ligand>
</feature>
<dbReference type="SUPFAM" id="SSF53335">
    <property type="entry name" value="S-adenosyl-L-methionine-dependent methyltransferases"/>
    <property type="match status" value="1"/>
</dbReference>
<comment type="caution">
    <text evidence="6">Lacks conserved residue(s) required for the propagation of feature annotation.</text>
</comment>
<dbReference type="FunFam" id="3.40.50.150:FF:000041">
    <property type="entry name" value="Ribosomal RNA small subunit methyltransferase G"/>
    <property type="match status" value="1"/>
</dbReference>
<feature type="binding site" evidence="6">
    <location>
        <position position="75"/>
    </location>
    <ligand>
        <name>S-adenosyl-L-methionine</name>
        <dbReference type="ChEBI" id="CHEBI:59789"/>
    </ligand>
</feature>
<dbReference type="Gene3D" id="3.40.50.150">
    <property type="entry name" value="Vaccinia Virus protein VP39"/>
    <property type="match status" value="1"/>
</dbReference>
<dbReference type="Pfam" id="PF02527">
    <property type="entry name" value="GidB"/>
    <property type="match status" value="1"/>
</dbReference>
<feature type="binding site" evidence="6">
    <location>
        <position position="80"/>
    </location>
    <ligand>
        <name>S-adenosyl-L-methionine</name>
        <dbReference type="ChEBI" id="CHEBI:59789"/>
    </ligand>
</feature>
<keyword evidence="2 6" id="KW-0698">rRNA processing</keyword>
<comment type="similarity">
    <text evidence="6">Belongs to the methyltransferase superfamily. RNA methyltransferase RsmG family.</text>
</comment>
<dbReference type="InterPro" id="IPR029063">
    <property type="entry name" value="SAM-dependent_MTases_sf"/>
</dbReference>
<dbReference type="PANTHER" id="PTHR31760:SF0">
    <property type="entry name" value="S-ADENOSYL-L-METHIONINE-DEPENDENT METHYLTRANSFERASES SUPERFAMILY PROTEIN"/>
    <property type="match status" value="1"/>
</dbReference>
<sequence length="236" mass="25763">MIRTTLSKCAKTAGYPLSEEQLSQFSDYADMLSEWNQKMNLTAITEPFEVAAKHFADSLFGLSFIGKHASVIDVGTGAGFPGIPLKIACPGISLTLLDALNKRLTFLNAVVAELKLSDTTTIHSRAEDGAAKKSPLRERFDVSVSRAVSQLNVLSEYCLPYVKVGGVFLAYKGGDIKEELDAAKNAISLLGGEINDVFRYTIPQTDIAHSIIVIKKMRPTPEKYPRLQGKISKQPL</sequence>